<reference evidence="1 2" key="1">
    <citation type="journal article" date="2022" name="Allergy">
        <title>Genome assembly and annotation of Periplaneta americana reveal a comprehensive cockroach allergen profile.</title>
        <authorList>
            <person name="Wang L."/>
            <person name="Xiong Q."/>
            <person name="Saelim N."/>
            <person name="Wang L."/>
            <person name="Nong W."/>
            <person name="Wan A.T."/>
            <person name="Shi M."/>
            <person name="Liu X."/>
            <person name="Cao Q."/>
            <person name="Hui J.H.L."/>
            <person name="Sookrung N."/>
            <person name="Leung T.F."/>
            <person name="Tungtrongchitr A."/>
            <person name="Tsui S.K.W."/>
        </authorList>
    </citation>
    <scope>NUCLEOTIDE SEQUENCE [LARGE SCALE GENOMIC DNA]</scope>
    <source>
        <strain evidence="1">PWHHKU_190912</strain>
    </source>
</reference>
<protein>
    <recommendedName>
        <fullName evidence="3">Nuclease HARBI1</fullName>
    </recommendedName>
</protein>
<proteinExistence type="predicted"/>
<evidence type="ECO:0000313" key="2">
    <source>
        <dbReference type="Proteomes" id="UP001148838"/>
    </source>
</evidence>
<organism evidence="1 2">
    <name type="scientific">Periplaneta americana</name>
    <name type="common">American cockroach</name>
    <name type="synonym">Blatta americana</name>
    <dbReference type="NCBI Taxonomy" id="6978"/>
    <lineage>
        <taxon>Eukaryota</taxon>
        <taxon>Metazoa</taxon>
        <taxon>Ecdysozoa</taxon>
        <taxon>Arthropoda</taxon>
        <taxon>Hexapoda</taxon>
        <taxon>Insecta</taxon>
        <taxon>Pterygota</taxon>
        <taxon>Neoptera</taxon>
        <taxon>Polyneoptera</taxon>
        <taxon>Dictyoptera</taxon>
        <taxon>Blattodea</taxon>
        <taxon>Blattoidea</taxon>
        <taxon>Blattidae</taxon>
        <taxon>Blattinae</taxon>
        <taxon>Periplaneta</taxon>
    </lineage>
</organism>
<gene>
    <name evidence="1" type="ORF">ANN_19236</name>
</gene>
<sequence>MPNIIVATAVLHNIAIAARENLPPEDPEGCNQQTFYVKLVFLVQKFMLRFCGICNGVCSRNLPLSTFFHGLRGMTLQEIEVLVLEKEFYCHPYEIFIC</sequence>
<comment type="caution">
    <text evidence="1">The sequence shown here is derived from an EMBL/GenBank/DDBJ whole genome shotgun (WGS) entry which is preliminary data.</text>
</comment>
<name>A0ABQ8S9A7_PERAM</name>
<dbReference type="EMBL" id="JAJSOF020000031">
    <property type="protein sequence ID" value="KAJ4430646.1"/>
    <property type="molecule type" value="Genomic_DNA"/>
</dbReference>
<keyword evidence="2" id="KW-1185">Reference proteome</keyword>
<dbReference type="Proteomes" id="UP001148838">
    <property type="component" value="Unassembled WGS sequence"/>
</dbReference>
<evidence type="ECO:0000313" key="1">
    <source>
        <dbReference type="EMBL" id="KAJ4430646.1"/>
    </source>
</evidence>
<evidence type="ECO:0008006" key="3">
    <source>
        <dbReference type="Google" id="ProtNLM"/>
    </source>
</evidence>
<accession>A0ABQ8S9A7</accession>